<comment type="caution">
    <text evidence="2">The sequence shown here is derived from an EMBL/GenBank/DDBJ whole genome shotgun (WGS) entry which is preliminary data.</text>
</comment>
<dbReference type="EMBL" id="CAJNIZ010019635">
    <property type="protein sequence ID" value="CAE7428854.1"/>
    <property type="molecule type" value="Genomic_DNA"/>
</dbReference>
<dbReference type="Proteomes" id="UP000649617">
    <property type="component" value="Unassembled WGS sequence"/>
</dbReference>
<sequence length="149" mass="16439">ASRESFAATTTSGGALWRPFGQSEERAAASFRLDNSVERLSSSPDPHSKRLEDACRARRAQMAAQVCEHFGDRTREMVADGEAKSQSRFRTWALSSEVPAEARAWKEKVLPFFDDFASTCSSLCKSQPFSEGYRAAAESLEASVRLPIV</sequence>
<feature type="non-terminal residue" evidence="2">
    <location>
        <position position="1"/>
    </location>
</feature>
<feature type="non-terminal residue" evidence="2">
    <location>
        <position position="149"/>
    </location>
</feature>
<dbReference type="OrthoDB" id="485451at2759"/>
<evidence type="ECO:0000313" key="2">
    <source>
        <dbReference type="EMBL" id="CAE7428854.1"/>
    </source>
</evidence>
<proteinExistence type="predicted"/>
<reference evidence="2" key="1">
    <citation type="submission" date="2021-02" db="EMBL/GenBank/DDBJ databases">
        <authorList>
            <person name="Dougan E. K."/>
            <person name="Rhodes N."/>
            <person name="Thang M."/>
            <person name="Chan C."/>
        </authorList>
    </citation>
    <scope>NUCLEOTIDE SEQUENCE</scope>
</reference>
<evidence type="ECO:0000313" key="3">
    <source>
        <dbReference type="Proteomes" id="UP000649617"/>
    </source>
</evidence>
<evidence type="ECO:0000256" key="1">
    <source>
        <dbReference type="SAM" id="MobiDB-lite"/>
    </source>
</evidence>
<dbReference type="AlphaFoldDB" id="A0A812R924"/>
<keyword evidence="3" id="KW-1185">Reference proteome</keyword>
<feature type="region of interest" description="Disordered" evidence="1">
    <location>
        <begin position="1"/>
        <end position="21"/>
    </location>
</feature>
<organism evidence="2 3">
    <name type="scientific">Symbiodinium pilosum</name>
    <name type="common">Dinoflagellate</name>
    <dbReference type="NCBI Taxonomy" id="2952"/>
    <lineage>
        <taxon>Eukaryota</taxon>
        <taxon>Sar</taxon>
        <taxon>Alveolata</taxon>
        <taxon>Dinophyceae</taxon>
        <taxon>Suessiales</taxon>
        <taxon>Symbiodiniaceae</taxon>
        <taxon>Symbiodinium</taxon>
    </lineage>
</organism>
<gene>
    <name evidence="2" type="primary">nek3</name>
    <name evidence="2" type="ORF">SPIL2461_LOCUS10501</name>
</gene>
<accession>A0A812R924</accession>
<protein>
    <submittedName>
        <fullName evidence="2">Nek3 protein</fullName>
    </submittedName>
</protein>
<name>A0A812R924_SYMPI</name>